<organism evidence="2 3">
    <name type="scientific">Piscinibacter gummiphilus</name>
    <dbReference type="NCBI Taxonomy" id="946333"/>
    <lineage>
        <taxon>Bacteria</taxon>
        <taxon>Pseudomonadati</taxon>
        <taxon>Pseudomonadota</taxon>
        <taxon>Betaproteobacteria</taxon>
        <taxon>Burkholderiales</taxon>
        <taxon>Sphaerotilaceae</taxon>
        <taxon>Piscinibacter</taxon>
    </lineage>
</organism>
<reference evidence="2 3" key="1">
    <citation type="submission" date="2016-04" db="EMBL/GenBank/DDBJ databases">
        <title>Complete genome sequence of natural rubber-degrading, novel Gram-negative bacterium, Rhizobacter gummiphilus strain NS21.</title>
        <authorList>
            <person name="Tabata M."/>
            <person name="Kasai D."/>
            <person name="Fukuda M."/>
        </authorList>
    </citation>
    <scope>NUCLEOTIDE SEQUENCE [LARGE SCALE GENOMIC DNA]</scope>
    <source>
        <strain evidence="2 3">NS21</strain>
    </source>
</reference>
<keyword evidence="1" id="KW-1133">Transmembrane helix</keyword>
<evidence type="ECO:0000256" key="1">
    <source>
        <dbReference type="SAM" id="Phobius"/>
    </source>
</evidence>
<protein>
    <submittedName>
        <fullName evidence="2">Uncharacterized protein</fullName>
    </submittedName>
</protein>
<evidence type="ECO:0000313" key="2">
    <source>
        <dbReference type="EMBL" id="ARN20542.1"/>
    </source>
</evidence>
<keyword evidence="1" id="KW-0472">Membrane</keyword>
<dbReference type="EMBL" id="CP015118">
    <property type="protein sequence ID" value="ARN20542.1"/>
    <property type="molecule type" value="Genomic_DNA"/>
</dbReference>
<dbReference type="AlphaFoldDB" id="A0A1W6L8J9"/>
<keyword evidence="1" id="KW-0812">Transmembrane</keyword>
<feature type="transmembrane region" description="Helical" evidence="1">
    <location>
        <begin position="53"/>
        <end position="74"/>
    </location>
</feature>
<dbReference type="STRING" id="946333.A4W93_11915"/>
<proteinExistence type="predicted"/>
<gene>
    <name evidence="2" type="ORF">A4W93_11915</name>
</gene>
<evidence type="ECO:0000313" key="3">
    <source>
        <dbReference type="Proteomes" id="UP000193427"/>
    </source>
</evidence>
<keyword evidence="3" id="KW-1185">Reference proteome</keyword>
<sequence>MHRRDLDIKGFLGRTAAVAAILLFFHWIPDLYVWFSANAQHRAVVIDPRRYRFILIVAYALCGFGFLLESSGILRELIRRRRHRIRSDPE</sequence>
<feature type="transmembrane region" description="Helical" evidence="1">
    <location>
        <begin position="12"/>
        <end position="33"/>
    </location>
</feature>
<accession>A0A1W6L8J9</accession>
<name>A0A1W6L8J9_9BURK</name>
<dbReference type="KEGG" id="rgu:A4W93_11915"/>
<dbReference type="Proteomes" id="UP000193427">
    <property type="component" value="Chromosome"/>
</dbReference>